<name>A0A2U1CIM0_9BURK</name>
<dbReference type="SUPFAM" id="SSF53474">
    <property type="entry name" value="alpha/beta-Hydrolases"/>
    <property type="match status" value="1"/>
</dbReference>
<dbReference type="RefSeq" id="WP_116519300.1">
    <property type="nucleotide sequence ID" value="NZ_JACCEX010000010.1"/>
</dbReference>
<dbReference type="OrthoDB" id="9800435at2"/>
<dbReference type="PANTHER" id="PTHR42103">
    <property type="entry name" value="ALPHA/BETA-HYDROLASES SUPERFAMILY PROTEIN"/>
    <property type="match status" value="1"/>
</dbReference>
<protein>
    <recommendedName>
        <fullName evidence="1">Phospholipase/carboxylesterase/thioesterase domain-containing protein</fullName>
    </recommendedName>
</protein>
<evidence type="ECO:0000313" key="2">
    <source>
        <dbReference type="EMBL" id="PVY60849.1"/>
    </source>
</evidence>
<comment type="caution">
    <text evidence="2">The sequence shown here is derived from an EMBL/GenBank/DDBJ whole genome shotgun (WGS) entry which is preliminary data.</text>
</comment>
<evidence type="ECO:0000259" key="1">
    <source>
        <dbReference type="Pfam" id="PF02230"/>
    </source>
</evidence>
<accession>A0A2U1CIM0</accession>
<dbReference type="EMBL" id="QEKO01000006">
    <property type="protein sequence ID" value="PVY60849.1"/>
    <property type="molecule type" value="Genomic_DNA"/>
</dbReference>
<proteinExistence type="predicted"/>
<dbReference type="Proteomes" id="UP000246145">
    <property type="component" value="Unassembled WGS sequence"/>
</dbReference>
<gene>
    <name evidence="2" type="ORF">C7440_3353</name>
</gene>
<sequence>MSARTEHTTFDGLAGDIDCAIDWPEGPPTGWALVLHPHPLHGGARDNKVVTTIARCCVQHGLAALRPNFRGVGASNGEFDNAKGETADMQALVEQFALRHADVAAGPWVLGGFSFGTAVAAQLYSGLQGHRPRAVILAGTAAQRFTFRDIALPDDTLLIHGETDEVVPLDEAMGFARQHQLPMVVIPDASHFFHGKLLVLRRLVQQRLSVP</sequence>
<dbReference type="GO" id="GO:0016787">
    <property type="term" value="F:hydrolase activity"/>
    <property type="evidence" value="ECO:0007669"/>
    <property type="project" value="InterPro"/>
</dbReference>
<keyword evidence="3" id="KW-1185">Reference proteome</keyword>
<dbReference type="AlphaFoldDB" id="A0A2U1CIM0"/>
<dbReference type="InterPro" id="IPR003140">
    <property type="entry name" value="PLipase/COase/thioEstase"/>
</dbReference>
<dbReference type="InterPro" id="IPR029058">
    <property type="entry name" value="AB_hydrolase_fold"/>
</dbReference>
<dbReference type="PANTHER" id="PTHR42103:SF2">
    <property type="entry name" value="AB HYDROLASE-1 DOMAIN-CONTAINING PROTEIN"/>
    <property type="match status" value="1"/>
</dbReference>
<dbReference type="STRING" id="1231391.GCA_000308195_03131"/>
<dbReference type="Pfam" id="PF02230">
    <property type="entry name" value="Abhydrolase_2"/>
    <property type="match status" value="1"/>
</dbReference>
<dbReference type="Gene3D" id="3.40.50.1820">
    <property type="entry name" value="alpha/beta hydrolase"/>
    <property type="match status" value="1"/>
</dbReference>
<feature type="domain" description="Phospholipase/carboxylesterase/thioesterase" evidence="1">
    <location>
        <begin position="103"/>
        <end position="176"/>
    </location>
</feature>
<reference evidence="2 3" key="1">
    <citation type="submission" date="2018-04" db="EMBL/GenBank/DDBJ databases">
        <title>Genomic Encyclopedia of Type Strains, Phase IV (KMG-IV): sequencing the most valuable type-strain genomes for metagenomic binning, comparative biology and taxonomic classification.</title>
        <authorList>
            <person name="Goeker M."/>
        </authorList>
    </citation>
    <scope>NUCLEOTIDE SEQUENCE [LARGE SCALE GENOMIC DNA]</scope>
    <source>
        <strain evidence="2 3">DSM 10065</strain>
    </source>
</reference>
<organism evidence="2 3">
    <name type="scientific">Pusillimonas noertemannii</name>
    <dbReference type="NCBI Taxonomy" id="305977"/>
    <lineage>
        <taxon>Bacteria</taxon>
        <taxon>Pseudomonadati</taxon>
        <taxon>Pseudomonadota</taxon>
        <taxon>Betaproteobacteria</taxon>
        <taxon>Burkholderiales</taxon>
        <taxon>Alcaligenaceae</taxon>
        <taxon>Pusillimonas</taxon>
    </lineage>
</organism>
<evidence type="ECO:0000313" key="3">
    <source>
        <dbReference type="Proteomes" id="UP000246145"/>
    </source>
</evidence>